<name>A0A3N4IFC3_ASCIM</name>
<dbReference type="InterPro" id="IPR045263">
    <property type="entry name" value="GLUT"/>
</dbReference>
<dbReference type="InterPro" id="IPR003663">
    <property type="entry name" value="Sugar/inositol_transpt"/>
</dbReference>
<feature type="transmembrane region" description="Helical" evidence="7">
    <location>
        <begin position="319"/>
        <end position="340"/>
    </location>
</feature>
<dbReference type="AlphaFoldDB" id="A0A3N4IFC3"/>
<evidence type="ECO:0000256" key="1">
    <source>
        <dbReference type="ARBA" id="ARBA00004141"/>
    </source>
</evidence>
<feature type="transmembrane region" description="Helical" evidence="7">
    <location>
        <begin position="285"/>
        <end position="307"/>
    </location>
</feature>
<sequence>MPRTTSFNYWASLFAAACGTVLFGYHMAELNAPEAVLRCQETNSESIQVPECISMNASEFGLVNSIFAAGGFIGALGFGSRASIYGRARLQLYNVVPLLLGGLILTFSVDVWSMALGRFLSGVGCGTAGVYVPLYIKEITAPSRQSVMSATTQISVNFGILLTQVLGLFWSDSTHWRHILAVGALIPVFQLLLAPTVQESPKWLLSQEKQDEAHQSLSKLRGARSASDVKEEWDSLIGVDQEGGVVESEALLHADTEHQPGGTKDQKIGFYAFLNLPEYHEQRNIVLGIMCIQQLSGINGIVMYGVAVLRDLFPSSSGLINVAISFINLTITAAAASFFGRVGRRPFIMASIGGMGTFAFLLGCGIIWNIPILSAISTVLFVSSFSIGLGPLPWSVASEVVPYRALGAAQSLALGANWIGTFVISFCFPIIADFIGIGQTFWVFTCINAYSLYFVYKNLPESNGIDTPEEVWNRWNKGRSD</sequence>
<comment type="similarity">
    <text evidence="2">Belongs to the major facilitator superfamily. Sugar transporter (TC 2.A.1.1) family.</text>
</comment>
<evidence type="ECO:0000256" key="3">
    <source>
        <dbReference type="ARBA" id="ARBA00022448"/>
    </source>
</evidence>
<dbReference type="PANTHER" id="PTHR23503:SF8">
    <property type="entry name" value="FACILITATED GLUCOSE TRANSPORTER PROTEIN 1"/>
    <property type="match status" value="1"/>
</dbReference>
<keyword evidence="3" id="KW-0813">Transport</keyword>
<feature type="transmembrane region" description="Helical" evidence="7">
    <location>
        <begin position="115"/>
        <end position="136"/>
    </location>
</feature>
<dbReference type="STRING" id="1160509.A0A3N4IFC3"/>
<dbReference type="GO" id="GO:0016020">
    <property type="term" value="C:membrane"/>
    <property type="evidence" value="ECO:0007669"/>
    <property type="project" value="UniProtKB-SubCell"/>
</dbReference>
<protein>
    <submittedName>
        <fullName evidence="9">Putative MFS glucose transporter</fullName>
    </submittedName>
</protein>
<dbReference type="InterPro" id="IPR036259">
    <property type="entry name" value="MFS_trans_sf"/>
</dbReference>
<keyword evidence="4 7" id="KW-0812">Transmembrane</keyword>
<dbReference type="SUPFAM" id="SSF103473">
    <property type="entry name" value="MFS general substrate transporter"/>
    <property type="match status" value="1"/>
</dbReference>
<evidence type="ECO:0000313" key="10">
    <source>
        <dbReference type="Proteomes" id="UP000275078"/>
    </source>
</evidence>
<evidence type="ECO:0000313" key="9">
    <source>
        <dbReference type="EMBL" id="RPA84499.1"/>
    </source>
</evidence>
<evidence type="ECO:0000256" key="7">
    <source>
        <dbReference type="SAM" id="Phobius"/>
    </source>
</evidence>
<dbReference type="PANTHER" id="PTHR23503">
    <property type="entry name" value="SOLUTE CARRIER FAMILY 2"/>
    <property type="match status" value="1"/>
</dbReference>
<keyword evidence="6 7" id="KW-0472">Membrane</keyword>
<reference evidence="9 10" key="1">
    <citation type="journal article" date="2018" name="Nat. Ecol. Evol.">
        <title>Pezizomycetes genomes reveal the molecular basis of ectomycorrhizal truffle lifestyle.</title>
        <authorList>
            <person name="Murat C."/>
            <person name="Payen T."/>
            <person name="Noel B."/>
            <person name="Kuo A."/>
            <person name="Morin E."/>
            <person name="Chen J."/>
            <person name="Kohler A."/>
            <person name="Krizsan K."/>
            <person name="Balestrini R."/>
            <person name="Da Silva C."/>
            <person name="Montanini B."/>
            <person name="Hainaut M."/>
            <person name="Levati E."/>
            <person name="Barry K.W."/>
            <person name="Belfiori B."/>
            <person name="Cichocki N."/>
            <person name="Clum A."/>
            <person name="Dockter R.B."/>
            <person name="Fauchery L."/>
            <person name="Guy J."/>
            <person name="Iotti M."/>
            <person name="Le Tacon F."/>
            <person name="Lindquist E.A."/>
            <person name="Lipzen A."/>
            <person name="Malagnac F."/>
            <person name="Mello A."/>
            <person name="Molinier V."/>
            <person name="Miyauchi S."/>
            <person name="Poulain J."/>
            <person name="Riccioni C."/>
            <person name="Rubini A."/>
            <person name="Sitrit Y."/>
            <person name="Splivallo R."/>
            <person name="Traeger S."/>
            <person name="Wang M."/>
            <person name="Zifcakova L."/>
            <person name="Wipf D."/>
            <person name="Zambonelli A."/>
            <person name="Paolocci F."/>
            <person name="Nowrousian M."/>
            <person name="Ottonello S."/>
            <person name="Baldrian P."/>
            <person name="Spatafora J.W."/>
            <person name="Henrissat B."/>
            <person name="Nagy L.G."/>
            <person name="Aury J.M."/>
            <person name="Wincker P."/>
            <person name="Grigoriev I.V."/>
            <person name="Bonfante P."/>
            <person name="Martin F.M."/>
        </authorList>
    </citation>
    <scope>NUCLEOTIDE SEQUENCE [LARGE SCALE GENOMIC DNA]</scope>
    <source>
        <strain evidence="9 10">RN42</strain>
    </source>
</reference>
<gene>
    <name evidence="9" type="ORF">BJ508DRAFT_368983</name>
</gene>
<keyword evidence="5 7" id="KW-1133">Transmembrane helix</keyword>
<feature type="transmembrane region" description="Helical" evidence="7">
    <location>
        <begin position="347"/>
        <end position="368"/>
    </location>
</feature>
<dbReference type="Proteomes" id="UP000275078">
    <property type="component" value="Unassembled WGS sequence"/>
</dbReference>
<feature type="transmembrane region" description="Helical" evidence="7">
    <location>
        <begin position="437"/>
        <end position="456"/>
    </location>
</feature>
<feature type="transmembrane region" description="Helical" evidence="7">
    <location>
        <begin position="7"/>
        <end position="28"/>
    </location>
</feature>
<dbReference type="EMBL" id="ML119658">
    <property type="protein sequence ID" value="RPA84499.1"/>
    <property type="molecule type" value="Genomic_DNA"/>
</dbReference>
<feature type="transmembrane region" description="Helical" evidence="7">
    <location>
        <begin position="90"/>
        <end position="109"/>
    </location>
</feature>
<evidence type="ECO:0000256" key="4">
    <source>
        <dbReference type="ARBA" id="ARBA00022692"/>
    </source>
</evidence>
<proteinExistence type="inferred from homology"/>
<dbReference type="OrthoDB" id="4540492at2759"/>
<feature type="domain" description="Major facilitator superfamily (MFS) profile" evidence="8">
    <location>
        <begin position="12"/>
        <end position="463"/>
    </location>
</feature>
<accession>A0A3N4IFC3</accession>
<comment type="subcellular location">
    <subcellularLocation>
        <location evidence="1">Membrane</location>
        <topology evidence="1">Multi-pass membrane protein</topology>
    </subcellularLocation>
</comment>
<feature type="transmembrane region" description="Helical" evidence="7">
    <location>
        <begin position="374"/>
        <end position="394"/>
    </location>
</feature>
<dbReference type="Pfam" id="PF00083">
    <property type="entry name" value="Sugar_tr"/>
    <property type="match status" value="1"/>
</dbReference>
<organism evidence="9 10">
    <name type="scientific">Ascobolus immersus RN42</name>
    <dbReference type="NCBI Taxonomy" id="1160509"/>
    <lineage>
        <taxon>Eukaryota</taxon>
        <taxon>Fungi</taxon>
        <taxon>Dikarya</taxon>
        <taxon>Ascomycota</taxon>
        <taxon>Pezizomycotina</taxon>
        <taxon>Pezizomycetes</taxon>
        <taxon>Pezizales</taxon>
        <taxon>Ascobolaceae</taxon>
        <taxon>Ascobolus</taxon>
    </lineage>
</organism>
<dbReference type="GO" id="GO:0015149">
    <property type="term" value="F:hexose transmembrane transporter activity"/>
    <property type="evidence" value="ECO:0007669"/>
    <property type="project" value="TreeGrafter"/>
</dbReference>
<feature type="transmembrane region" description="Helical" evidence="7">
    <location>
        <begin position="60"/>
        <end position="78"/>
    </location>
</feature>
<evidence type="ECO:0000256" key="2">
    <source>
        <dbReference type="ARBA" id="ARBA00010992"/>
    </source>
</evidence>
<evidence type="ECO:0000259" key="8">
    <source>
        <dbReference type="PROSITE" id="PS50850"/>
    </source>
</evidence>
<evidence type="ECO:0000256" key="6">
    <source>
        <dbReference type="ARBA" id="ARBA00023136"/>
    </source>
</evidence>
<dbReference type="PROSITE" id="PS51257">
    <property type="entry name" value="PROKAR_LIPOPROTEIN"/>
    <property type="match status" value="1"/>
</dbReference>
<feature type="transmembrane region" description="Helical" evidence="7">
    <location>
        <begin position="406"/>
        <end position="431"/>
    </location>
</feature>
<dbReference type="InterPro" id="IPR020846">
    <property type="entry name" value="MFS_dom"/>
</dbReference>
<dbReference type="InterPro" id="IPR005828">
    <property type="entry name" value="MFS_sugar_transport-like"/>
</dbReference>
<keyword evidence="9" id="KW-0762">Sugar transport</keyword>
<dbReference type="Gene3D" id="1.20.1250.20">
    <property type="entry name" value="MFS general substrate transporter like domains"/>
    <property type="match status" value="1"/>
</dbReference>
<dbReference type="PRINTS" id="PR00171">
    <property type="entry name" value="SUGRTRNSPORT"/>
</dbReference>
<keyword evidence="10" id="KW-1185">Reference proteome</keyword>
<dbReference type="PROSITE" id="PS50850">
    <property type="entry name" value="MFS"/>
    <property type="match status" value="1"/>
</dbReference>
<evidence type="ECO:0000256" key="5">
    <source>
        <dbReference type="ARBA" id="ARBA00022989"/>
    </source>
</evidence>